<dbReference type="InterPro" id="IPR014729">
    <property type="entry name" value="Rossmann-like_a/b/a_fold"/>
</dbReference>
<dbReference type="OrthoDB" id="9774475at2"/>
<proteinExistence type="predicted"/>
<dbReference type="Proteomes" id="UP000272117">
    <property type="component" value="Unassembled WGS sequence"/>
</dbReference>
<reference evidence="1 2" key="1">
    <citation type="submission" date="2018-11" db="EMBL/GenBank/DDBJ databases">
        <title>Rufibacter latericius sp. nov., isolated from water in Baiyang Lake.</title>
        <authorList>
            <person name="Yang Y."/>
        </authorList>
    </citation>
    <scope>NUCLEOTIDE SEQUENCE [LARGE SCALE GENOMIC DNA]</scope>
    <source>
        <strain evidence="1 2">R-22-1c-1</strain>
    </source>
</reference>
<keyword evidence="2" id="KW-1185">Reference proteome</keyword>
<dbReference type="AlphaFoldDB" id="A0A3M9MPI1"/>
<name>A0A3M9MPI1_9BACT</name>
<evidence type="ECO:0000313" key="2">
    <source>
        <dbReference type="Proteomes" id="UP000272117"/>
    </source>
</evidence>
<sequence>MLIRLVKERRPIDYVFFSNTGGASSKGEKKATYRHIRLMTRWLKSKGYPSVKTLIYNREGLYQEVLRRESLPSIAFGFKTCSIKWKITPVDRYVAKHLKGRKLVKYVAYDASESHRIKDYSTEKERVVYPLVEWGMDRFDCMAYIHKAGLPVPQKSSCFFCPNMKEREIKQLQAAEPDLLEMALNLEKIALPNLGTVAGLGRGKRWSEMLKQTELFPEEDDYDNMPCECAA</sequence>
<protein>
    <recommendedName>
        <fullName evidence="3">Phosphoadenosine phosphosulfate reductase</fullName>
    </recommendedName>
</protein>
<comment type="caution">
    <text evidence="1">The sequence shown here is derived from an EMBL/GenBank/DDBJ whole genome shotgun (WGS) entry which is preliminary data.</text>
</comment>
<evidence type="ECO:0008006" key="3">
    <source>
        <dbReference type="Google" id="ProtNLM"/>
    </source>
</evidence>
<gene>
    <name evidence="1" type="ORF">EFB08_11355</name>
</gene>
<organism evidence="1 2">
    <name type="scientific">Rufibacter latericius</name>
    <dbReference type="NCBI Taxonomy" id="2487040"/>
    <lineage>
        <taxon>Bacteria</taxon>
        <taxon>Pseudomonadati</taxon>
        <taxon>Bacteroidota</taxon>
        <taxon>Cytophagia</taxon>
        <taxon>Cytophagales</taxon>
        <taxon>Hymenobacteraceae</taxon>
        <taxon>Rufibacter</taxon>
    </lineage>
</organism>
<dbReference type="Gene3D" id="3.40.50.620">
    <property type="entry name" value="HUPs"/>
    <property type="match status" value="1"/>
</dbReference>
<dbReference type="RefSeq" id="WP_123127091.1">
    <property type="nucleotide sequence ID" value="NZ_RJJD01000006.1"/>
</dbReference>
<evidence type="ECO:0000313" key="1">
    <source>
        <dbReference type="EMBL" id="RNI26608.1"/>
    </source>
</evidence>
<accession>A0A3M9MPI1</accession>
<dbReference type="EMBL" id="RJJD01000006">
    <property type="protein sequence ID" value="RNI26608.1"/>
    <property type="molecule type" value="Genomic_DNA"/>
</dbReference>